<dbReference type="PANTHER" id="PTHR12830:SF9">
    <property type="entry name" value="ANAPHASE-PROMOTING COMPLEX SUBUNIT 5"/>
    <property type="match status" value="1"/>
</dbReference>
<evidence type="ECO:0000256" key="7">
    <source>
        <dbReference type="ARBA" id="ARBA00031069"/>
    </source>
</evidence>
<dbReference type="GO" id="GO:0031145">
    <property type="term" value="P:anaphase-promoting complex-dependent catabolic process"/>
    <property type="evidence" value="ECO:0007669"/>
    <property type="project" value="TreeGrafter"/>
</dbReference>
<comment type="function">
    <text evidence="8">Component of the anaphase promoting complex/cyclosome (APC/C), a cell cycle-regulated E3 ubiquitin ligase that controls progression through mitosis and the G1 phase of the cell cycle. The APC/C complex acts by mediating ubiquitination and subsequent degradation of target proteins: it mainly mediates the formation of 'Lys-11'-linked polyubiquitin chains and, to a lower extent, the formation of 'Lys-48'- and 'Lys-63'-linked polyubiquitin chains. The APC/C complex catalyzes assembly of branched 'Lys-11'-/'Lys-48'-linked branched ubiquitin chains on target proteins.</text>
</comment>
<dbReference type="EMBL" id="ML994713">
    <property type="protein sequence ID" value="KAF2176173.1"/>
    <property type="molecule type" value="Genomic_DNA"/>
</dbReference>
<evidence type="ECO:0000256" key="4">
    <source>
        <dbReference type="ARBA" id="ARBA00022776"/>
    </source>
</evidence>
<accession>A0A6A6DAV2</accession>
<dbReference type="AlphaFoldDB" id="A0A6A6DAV2"/>
<evidence type="ECO:0000256" key="1">
    <source>
        <dbReference type="ARBA" id="ARBA00007450"/>
    </source>
</evidence>
<dbReference type="GO" id="GO:0005680">
    <property type="term" value="C:anaphase-promoting complex"/>
    <property type="evidence" value="ECO:0007669"/>
    <property type="project" value="InterPro"/>
</dbReference>
<evidence type="ECO:0000313" key="10">
    <source>
        <dbReference type="EMBL" id="KAF2176173.1"/>
    </source>
</evidence>
<comment type="similarity">
    <text evidence="1">Belongs to the APC5 family.</text>
</comment>
<dbReference type="Proteomes" id="UP000800200">
    <property type="component" value="Unassembled WGS sequence"/>
</dbReference>
<dbReference type="GO" id="GO:0045842">
    <property type="term" value="P:positive regulation of mitotic metaphase/anaphase transition"/>
    <property type="evidence" value="ECO:0007669"/>
    <property type="project" value="TreeGrafter"/>
</dbReference>
<name>A0A6A6DAV2_9PEZI</name>
<keyword evidence="6" id="KW-0131">Cell cycle</keyword>
<keyword evidence="3" id="KW-0132">Cell division</keyword>
<dbReference type="OrthoDB" id="2504561at2759"/>
<dbReference type="GO" id="GO:0070979">
    <property type="term" value="P:protein K11-linked ubiquitination"/>
    <property type="evidence" value="ECO:0007669"/>
    <property type="project" value="TreeGrafter"/>
</dbReference>
<dbReference type="SUPFAM" id="SSF48452">
    <property type="entry name" value="TPR-like"/>
    <property type="match status" value="1"/>
</dbReference>
<keyword evidence="11" id="KW-1185">Reference proteome</keyword>
<reference evidence="10" key="1">
    <citation type="journal article" date="2020" name="Stud. Mycol.">
        <title>101 Dothideomycetes genomes: a test case for predicting lifestyles and emergence of pathogens.</title>
        <authorList>
            <person name="Haridas S."/>
            <person name="Albert R."/>
            <person name="Binder M."/>
            <person name="Bloem J."/>
            <person name="Labutti K."/>
            <person name="Salamov A."/>
            <person name="Andreopoulos B."/>
            <person name="Baker S."/>
            <person name="Barry K."/>
            <person name="Bills G."/>
            <person name="Bluhm B."/>
            <person name="Cannon C."/>
            <person name="Castanera R."/>
            <person name="Culley D."/>
            <person name="Daum C."/>
            <person name="Ezra D."/>
            <person name="Gonzalez J."/>
            <person name="Henrissat B."/>
            <person name="Kuo A."/>
            <person name="Liang C."/>
            <person name="Lipzen A."/>
            <person name="Lutzoni F."/>
            <person name="Magnuson J."/>
            <person name="Mondo S."/>
            <person name="Nolan M."/>
            <person name="Ohm R."/>
            <person name="Pangilinan J."/>
            <person name="Park H.-J."/>
            <person name="Ramirez L."/>
            <person name="Alfaro M."/>
            <person name="Sun H."/>
            <person name="Tritt A."/>
            <person name="Yoshinaga Y."/>
            <person name="Zwiers L.-H."/>
            <person name="Turgeon B."/>
            <person name="Goodwin S."/>
            <person name="Spatafora J."/>
            <person name="Crous P."/>
            <person name="Grigoriev I."/>
        </authorList>
    </citation>
    <scope>NUCLEOTIDE SEQUENCE</scope>
    <source>
        <strain evidence="10">CBS 207.26</strain>
    </source>
</reference>
<gene>
    <name evidence="10" type="ORF">K469DRAFT_35183</name>
</gene>
<protein>
    <recommendedName>
        <fullName evidence="2">Anaphase-promoting complex subunit 5</fullName>
    </recommendedName>
    <alternativeName>
        <fullName evidence="7">Cyclosome subunit 5</fullName>
    </alternativeName>
</protein>
<dbReference type="UniPathway" id="UPA00143"/>
<organism evidence="10 11">
    <name type="scientific">Zopfia rhizophila CBS 207.26</name>
    <dbReference type="NCBI Taxonomy" id="1314779"/>
    <lineage>
        <taxon>Eukaryota</taxon>
        <taxon>Fungi</taxon>
        <taxon>Dikarya</taxon>
        <taxon>Ascomycota</taxon>
        <taxon>Pezizomycotina</taxon>
        <taxon>Dothideomycetes</taxon>
        <taxon>Dothideomycetes incertae sedis</taxon>
        <taxon>Zopfiaceae</taxon>
        <taxon>Zopfia</taxon>
    </lineage>
</organism>
<evidence type="ECO:0000256" key="2">
    <source>
        <dbReference type="ARBA" id="ARBA00016066"/>
    </source>
</evidence>
<evidence type="ECO:0000259" key="9">
    <source>
        <dbReference type="Pfam" id="PF12862"/>
    </source>
</evidence>
<proteinExistence type="inferred from homology"/>
<evidence type="ECO:0000256" key="3">
    <source>
        <dbReference type="ARBA" id="ARBA00022618"/>
    </source>
</evidence>
<evidence type="ECO:0000256" key="6">
    <source>
        <dbReference type="ARBA" id="ARBA00023306"/>
    </source>
</evidence>
<dbReference type="InterPro" id="IPR011990">
    <property type="entry name" value="TPR-like_helical_dom_sf"/>
</dbReference>
<dbReference type="InterPro" id="IPR026000">
    <property type="entry name" value="Apc5_dom"/>
</dbReference>
<dbReference type="GO" id="GO:0051301">
    <property type="term" value="P:cell division"/>
    <property type="evidence" value="ECO:0007669"/>
    <property type="project" value="UniProtKB-KW"/>
</dbReference>
<evidence type="ECO:0000256" key="5">
    <source>
        <dbReference type="ARBA" id="ARBA00022786"/>
    </source>
</evidence>
<keyword evidence="5" id="KW-0833">Ubl conjugation pathway</keyword>
<dbReference type="Pfam" id="PF12862">
    <property type="entry name" value="ANAPC5"/>
    <property type="match status" value="1"/>
</dbReference>
<sequence length="768" mass="86583">MTMSRYLTPQKISLLVLVNLYCDSAPSTATIPILSFILSHIIPPTPSNARARHSHPEYQDVSFSIRAFEDVLQGHASNMPGRTLLDVFLKQMWEINSFDALHNLFSNLGDLLVRTREDGEGEAAATDRIFLSRTSPLGAFVRRARLEFMRLQFHDAMKLWGAFINYRAPTAQWTKRVAVQASSGIDIVAADMGLGPEDDLFQVAYGHLDDEDANGEAISIDDFDRLLEFQLDQLQRLGCRVPDDMREQLHNMLGPSGVVLRQSHLVKFFDAWKAGDYTSAFDNLHRYYDYAMQSREKIHYQYALLHMAILQADFGNFGEAIAAINETIATARENQDMTCLNFSLSWLNHMSKAYPKQMKGAGYMGMLGSERDGLTFLKAKAKETKMYNLLSATLLNEAKLCMATGESIPRALEYMYQASHLNVRENISNYGGQMLLQSTLYSRLGIMHLSSVYCELLLHCYKDSSPVDEQIRAICRCAFAATQSGRYTDALSLLEKIDSSSHRTLKFHQYIFHCTGLIKLRRAIRRTDWVACDHLLSSLKPDSSTDPELTFLLSSARIDYLIARGRYPDAFNSIEDLSLSLKEEGADVLQRISMLIAKAKLSAVVGKPERGFSVALRAASVAFKTRLMPLLWTAVGLLSNILNSIGEFGAAGRLLDAVIPQTIEHTDFSLTAPLYAYLGDSYMGLAGLEDVSTSNGARERAKKVSMAEVYIDRARECYRRIEDVEMECEHLMKKAILAKLRGDEMLAEEWSQNHNRRWDECKERIGEE</sequence>
<dbReference type="PANTHER" id="PTHR12830">
    <property type="entry name" value="ANAPHASE-PROMOTING COMPLEX SUBUNIT 5"/>
    <property type="match status" value="1"/>
</dbReference>
<feature type="domain" description="Anaphase-promoting complex subunit 5" evidence="9">
    <location>
        <begin position="264"/>
        <end position="353"/>
    </location>
</feature>
<evidence type="ECO:0000313" key="11">
    <source>
        <dbReference type="Proteomes" id="UP000800200"/>
    </source>
</evidence>
<evidence type="ECO:0000256" key="8">
    <source>
        <dbReference type="ARBA" id="ARBA00045696"/>
    </source>
</evidence>
<keyword evidence="4" id="KW-0498">Mitosis</keyword>
<dbReference type="InterPro" id="IPR037679">
    <property type="entry name" value="Apc5"/>
</dbReference>